<feature type="transmembrane region" description="Helical" evidence="1">
    <location>
        <begin position="447"/>
        <end position="467"/>
    </location>
</feature>
<dbReference type="GO" id="GO:0005829">
    <property type="term" value="C:cytosol"/>
    <property type="evidence" value="ECO:0007669"/>
    <property type="project" value="TreeGrafter"/>
</dbReference>
<dbReference type="Proteomes" id="UP000293036">
    <property type="component" value="Unassembled WGS sequence"/>
</dbReference>
<accession>A0A4Q9UYZ4</accession>
<evidence type="ECO:0000256" key="1">
    <source>
        <dbReference type="SAM" id="Phobius"/>
    </source>
</evidence>
<dbReference type="GO" id="GO:0005524">
    <property type="term" value="F:ATP binding"/>
    <property type="evidence" value="ECO:0007669"/>
    <property type="project" value="UniProtKB-KW"/>
</dbReference>
<evidence type="ECO:0000259" key="2">
    <source>
        <dbReference type="Pfam" id="PF01926"/>
    </source>
</evidence>
<dbReference type="GO" id="GO:0019843">
    <property type="term" value="F:rRNA binding"/>
    <property type="evidence" value="ECO:0007669"/>
    <property type="project" value="TreeGrafter"/>
</dbReference>
<comment type="caution">
    <text evidence="3">The sequence shown here is derived from an EMBL/GenBank/DDBJ whole genome shotgun (WGS) entry which is preliminary data.</text>
</comment>
<protein>
    <submittedName>
        <fullName evidence="3">ATP-binding cassette domain-containing protein</fullName>
    </submittedName>
</protein>
<keyword evidence="1" id="KW-1133">Transmembrane helix</keyword>
<feature type="transmembrane region" description="Helical" evidence="1">
    <location>
        <begin position="419"/>
        <end position="441"/>
    </location>
</feature>
<dbReference type="Pfam" id="PF01926">
    <property type="entry name" value="MMR_HSR1"/>
    <property type="match status" value="1"/>
</dbReference>
<proteinExistence type="predicted"/>
<gene>
    <name evidence="3" type="ORF">EZJ44_07515</name>
</gene>
<evidence type="ECO:0000313" key="3">
    <source>
        <dbReference type="EMBL" id="TBW20929.1"/>
    </source>
</evidence>
<organism evidence="3 4">
    <name type="scientific">Arcanobacterium bovis</name>
    <dbReference type="NCBI Taxonomy" id="2529275"/>
    <lineage>
        <taxon>Bacteria</taxon>
        <taxon>Bacillati</taxon>
        <taxon>Actinomycetota</taxon>
        <taxon>Actinomycetes</taxon>
        <taxon>Actinomycetales</taxon>
        <taxon>Actinomycetaceae</taxon>
        <taxon>Arcanobacterium</taxon>
    </lineage>
</organism>
<feature type="domain" description="G" evidence="2">
    <location>
        <begin position="95"/>
        <end position="232"/>
    </location>
</feature>
<reference evidence="3 4" key="1">
    <citation type="submission" date="2019-02" db="EMBL/GenBank/DDBJ databases">
        <title>Arcanobacterium bovis sp. nov., isolated from the milk of a cow with mastitis.</title>
        <authorList>
            <person name="Sammra O."/>
            <person name="Foster G."/>
            <person name="Hassan A."/>
            <person name="Alssahen M."/>
            <person name="Laemmler C."/>
            <person name="Borowiak M."/>
            <person name="Malorny B."/>
            <person name="Abdulmawjood A."/>
        </authorList>
    </citation>
    <scope>NUCLEOTIDE SEQUENCE [LARGE SCALE GENOMIC DNA]</scope>
    <source>
        <strain evidence="3 4">C605018/01/1</strain>
    </source>
</reference>
<dbReference type="InterPro" id="IPR006073">
    <property type="entry name" value="GTP-bd"/>
</dbReference>
<dbReference type="GO" id="GO:0000028">
    <property type="term" value="P:ribosomal small subunit assembly"/>
    <property type="evidence" value="ECO:0007669"/>
    <property type="project" value="TreeGrafter"/>
</dbReference>
<dbReference type="SUPFAM" id="SSF52540">
    <property type="entry name" value="P-loop containing nucleoside triphosphate hydrolases"/>
    <property type="match status" value="1"/>
</dbReference>
<dbReference type="GO" id="GO:0005525">
    <property type="term" value="F:GTP binding"/>
    <property type="evidence" value="ECO:0007669"/>
    <property type="project" value="InterPro"/>
</dbReference>
<name>A0A4Q9UYZ4_9ACTO</name>
<dbReference type="OrthoDB" id="974105at2"/>
<dbReference type="EMBL" id="SJDT01000006">
    <property type="protein sequence ID" value="TBW20929.1"/>
    <property type="molecule type" value="Genomic_DNA"/>
</dbReference>
<keyword evidence="1" id="KW-0812">Transmembrane</keyword>
<evidence type="ECO:0000313" key="4">
    <source>
        <dbReference type="Proteomes" id="UP000293036"/>
    </source>
</evidence>
<keyword evidence="3" id="KW-0067">ATP-binding</keyword>
<dbReference type="Gene3D" id="3.40.50.300">
    <property type="entry name" value="P-loop containing nucleotide triphosphate hydrolases"/>
    <property type="match status" value="1"/>
</dbReference>
<dbReference type="PANTHER" id="PTHR42698:SF1">
    <property type="entry name" value="GTPASE ERA, MITOCHONDRIAL"/>
    <property type="match status" value="1"/>
</dbReference>
<dbReference type="AlphaFoldDB" id="A0A4Q9UYZ4"/>
<sequence>MALACRRVIELCEVRDLVKENIARGEHSASAAGGDDDVRVTAGDDDARVKHRLAALTEALDACENYVNLAVIQRARQDLAQVRERTEFGAGITVAALVGGTGSGKSTLFNAITGFDFADAGELRPTTERATACTWGIDTTTLLDYLGVEPSRRISHNSVLVDDSELNGLVLLDLPDHDSIRVAHSMLVGKLIPMIDVLVWVLDPQKYADQILHQQYLENLRQRSDSMIVVLNHIDTVPSERVADLLQDLRALLRKDGLGDVPVYPVSALHRIGLEPVHQEFEKAVQASSLAAQTALSEIDAISQRVARYLAPKEPELEGQAFEEIVDRVVRASGVPAVVASIADAGGKVTNTALVAPDQPSHTMIVAIRDAWTNYVSEALPPEWREAVVANVSGAERLRRSVGHALKEVALPKISRTSLWLAMFFAFMLVTAGCIGVAVGFPSAEVPVRVGMGAGGVAIALAVWWLARNWHKRSVVRASQQYAQAVHRGIEQILREQLVSGPYEVVSQHRRAREMLEA</sequence>
<dbReference type="PANTHER" id="PTHR42698">
    <property type="entry name" value="GTPASE ERA"/>
    <property type="match status" value="1"/>
</dbReference>
<keyword evidence="3" id="KW-0547">Nucleotide-binding</keyword>
<keyword evidence="1" id="KW-0472">Membrane</keyword>
<dbReference type="InterPro" id="IPR027417">
    <property type="entry name" value="P-loop_NTPase"/>
</dbReference>
<dbReference type="GO" id="GO:0003924">
    <property type="term" value="F:GTPase activity"/>
    <property type="evidence" value="ECO:0007669"/>
    <property type="project" value="InterPro"/>
</dbReference>
<keyword evidence="4" id="KW-1185">Reference proteome</keyword>
<dbReference type="InterPro" id="IPR005662">
    <property type="entry name" value="GTPase_Era-like"/>
</dbReference>
<dbReference type="GO" id="GO:0043024">
    <property type="term" value="F:ribosomal small subunit binding"/>
    <property type="evidence" value="ECO:0007669"/>
    <property type="project" value="TreeGrafter"/>
</dbReference>